<name>M1ZMW0_CLOBO</name>
<reference evidence="2 3" key="1">
    <citation type="submission" date="2012-10" db="EMBL/GenBank/DDBJ databases">
        <authorList>
            <person name="Strain E.A."/>
            <person name="Brown E."/>
            <person name="Allard M.W."/>
            <person name="Gonzalez-Escalona N."/>
            <person name="Timme R."/>
        </authorList>
    </citation>
    <scope>NUCLEOTIDE SEQUENCE [LARGE SCALE GENOMIC DNA]</scope>
    <source>
        <strain evidence="2 3">CFSAN001627</strain>
    </source>
</reference>
<evidence type="ECO:0000313" key="3">
    <source>
        <dbReference type="Proteomes" id="UP000011944"/>
    </source>
</evidence>
<proteinExistence type="predicted"/>
<comment type="caution">
    <text evidence="2">The sequence shown here is derived from an EMBL/GenBank/DDBJ whole genome shotgun (WGS) entry which is preliminary data.</text>
</comment>
<keyword evidence="1" id="KW-1133">Transmembrane helix</keyword>
<gene>
    <name evidence="2" type="ORF">CFSAN001627_26613</name>
</gene>
<dbReference type="AlphaFoldDB" id="M1ZMW0"/>
<dbReference type="EMBL" id="AMXI01001677">
    <property type="protein sequence ID" value="EKN36554.1"/>
    <property type="molecule type" value="Genomic_DNA"/>
</dbReference>
<evidence type="ECO:0000313" key="2">
    <source>
        <dbReference type="EMBL" id="EKN36554.1"/>
    </source>
</evidence>
<reference evidence="2 3" key="2">
    <citation type="submission" date="2013-03" db="EMBL/GenBank/DDBJ databases">
        <title>Diversity in Clostridium botulinum.</title>
        <authorList>
            <person name="Timme R.E."/>
            <person name="Allard M."/>
            <person name="Luo Y."/>
            <person name="Strain E."/>
            <person name="Gonzalez-Escalona N."/>
            <person name="Brown E."/>
        </authorList>
    </citation>
    <scope>NUCLEOTIDE SEQUENCE [LARGE SCALE GENOMIC DNA]</scope>
    <source>
        <strain evidence="2 3">CFSAN001627</strain>
    </source>
</reference>
<protein>
    <submittedName>
        <fullName evidence="2">Lipase/esterase</fullName>
    </submittedName>
</protein>
<feature type="transmembrane region" description="Helical" evidence="1">
    <location>
        <begin position="7"/>
        <end position="27"/>
    </location>
</feature>
<organism evidence="2 3">
    <name type="scientific">Clostridium botulinum CFSAN001627</name>
    <dbReference type="NCBI Taxonomy" id="1232189"/>
    <lineage>
        <taxon>Bacteria</taxon>
        <taxon>Bacillati</taxon>
        <taxon>Bacillota</taxon>
        <taxon>Clostridia</taxon>
        <taxon>Eubacteriales</taxon>
        <taxon>Clostridiaceae</taxon>
        <taxon>Clostridium</taxon>
    </lineage>
</organism>
<keyword evidence="1" id="KW-0812">Transmembrane</keyword>
<keyword evidence="1" id="KW-0472">Membrane</keyword>
<dbReference type="Proteomes" id="UP000011944">
    <property type="component" value="Unassembled WGS sequence"/>
</dbReference>
<accession>M1ZMW0</accession>
<feature type="non-terminal residue" evidence="2">
    <location>
        <position position="46"/>
    </location>
</feature>
<sequence>MKKVIKVVSVILVILVIAGFFIIKNLTETKDGKLNMYVAANLQLYK</sequence>
<evidence type="ECO:0000256" key="1">
    <source>
        <dbReference type="SAM" id="Phobius"/>
    </source>
</evidence>